<proteinExistence type="predicted"/>
<dbReference type="PANTHER" id="PTHR40788">
    <property type="entry name" value="CLR5 DOMAIN-CONTAINING PROTEIN-RELATED"/>
    <property type="match status" value="1"/>
</dbReference>
<dbReference type="EMBL" id="LT854253">
    <property type="protein sequence ID" value="SMR43378.1"/>
    <property type="molecule type" value="Genomic_DNA"/>
</dbReference>
<sequence length="107" mass="12017">MEVNSKSLDVFEQIFGTRAVARGKLKWENFRAAMLDTGCSMTRGGLGSAVTFRNLEGKGSIGFHEPHNNVEIRSSYCRGKARRLTNKFGWTEDSFVERQKGEETQAP</sequence>
<gene>
    <name evidence="1" type="ORF">ZT1E4_G2156</name>
</gene>
<accession>A0A2H1FPU9</accession>
<name>A0A2H1FPU9_ZYMTR</name>
<organism evidence="1 2">
    <name type="scientific">Zymoseptoria tritici ST99CH_1E4</name>
    <dbReference type="NCBI Taxonomy" id="1276532"/>
    <lineage>
        <taxon>Eukaryota</taxon>
        <taxon>Fungi</taxon>
        <taxon>Dikarya</taxon>
        <taxon>Ascomycota</taxon>
        <taxon>Pezizomycotina</taxon>
        <taxon>Dothideomycetes</taxon>
        <taxon>Dothideomycetidae</taxon>
        <taxon>Mycosphaerellales</taxon>
        <taxon>Mycosphaerellaceae</taxon>
        <taxon>Zymoseptoria</taxon>
    </lineage>
</organism>
<dbReference type="PANTHER" id="PTHR40788:SF1">
    <property type="entry name" value="IPA PROTEIN"/>
    <property type="match status" value="1"/>
</dbReference>
<protein>
    <submittedName>
        <fullName evidence="1">Uncharacterized protein</fullName>
    </submittedName>
</protein>
<evidence type="ECO:0000313" key="1">
    <source>
        <dbReference type="EMBL" id="SMR43378.1"/>
    </source>
</evidence>
<reference evidence="2" key="1">
    <citation type="submission" date="2017-05" db="EMBL/GenBank/DDBJ databases">
        <authorList>
            <person name="Song R."/>
            <person name="Chenine A.L."/>
            <person name="Ruprecht R.M."/>
        </authorList>
    </citation>
    <scope>NUCLEOTIDE SEQUENCE [LARGE SCALE GENOMIC DNA]</scope>
</reference>
<dbReference type="AlphaFoldDB" id="A0A2H1FPU9"/>
<evidence type="ECO:0000313" key="2">
    <source>
        <dbReference type="Proteomes" id="UP000245764"/>
    </source>
</evidence>
<dbReference type="Proteomes" id="UP000245764">
    <property type="component" value="Chromosome 1"/>
</dbReference>